<organism evidence="5 6">
    <name type="scientific">Limobrevibacterium gyesilva</name>
    <dbReference type="NCBI Taxonomy" id="2991712"/>
    <lineage>
        <taxon>Bacteria</taxon>
        <taxon>Pseudomonadati</taxon>
        <taxon>Pseudomonadota</taxon>
        <taxon>Alphaproteobacteria</taxon>
        <taxon>Acetobacterales</taxon>
        <taxon>Acetobacteraceae</taxon>
        <taxon>Limobrevibacterium</taxon>
    </lineage>
</organism>
<keyword evidence="3" id="KW-0732">Signal</keyword>
<dbReference type="Proteomes" id="UP001165679">
    <property type="component" value="Unassembled WGS sequence"/>
</dbReference>
<dbReference type="GO" id="GO:0043190">
    <property type="term" value="C:ATP-binding cassette (ABC) transporter complex"/>
    <property type="evidence" value="ECO:0007669"/>
    <property type="project" value="InterPro"/>
</dbReference>
<dbReference type="InterPro" id="IPR039424">
    <property type="entry name" value="SBP_5"/>
</dbReference>
<reference evidence="5" key="1">
    <citation type="submission" date="2022-09" db="EMBL/GenBank/DDBJ databases">
        <title>Rhodovastum sp. nov. RN2-1 isolated from soil in Seongnam, South Korea.</title>
        <authorList>
            <person name="Le N.T."/>
        </authorList>
    </citation>
    <scope>NUCLEOTIDE SEQUENCE</scope>
    <source>
        <strain evidence="5">RN2-1</strain>
    </source>
</reference>
<evidence type="ECO:0000259" key="4">
    <source>
        <dbReference type="Pfam" id="PF00496"/>
    </source>
</evidence>
<evidence type="ECO:0000256" key="3">
    <source>
        <dbReference type="ARBA" id="ARBA00022729"/>
    </source>
</evidence>
<protein>
    <submittedName>
        <fullName evidence="5">ABC transporter substrate-binding protein</fullName>
    </submittedName>
</protein>
<evidence type="ECO:0000313" key="5">
    <source>
        <dbReference type="EMBL" id="MCW3475024.1"/>
    </source>
</evidence>
<gene>
    <name evidence="5" type="ORF">OL599_10620</name>
</gene>
<dbReference type="CDD" id="cd08502">
    <property type="entry name" value="PBP2_NikA_DppA_OppA_like_16"/>
    <property type="match status" value="1"/>
</dbReference>
<dbReference type="PIRSF" id="PIRSF002741">
    <property type="entry name" value="MppA"/>
    <property type="match status" value="1"/>
</dbReference>
<dbReference type="PANTHER" id="PTHR30290:SF38">
    <property type="entry name" value="D,D-DIPEPTIDE-BINDING PERIPLASMIC PROTEIN DDPA-RELATED"/>
    <property type="match status" value="1"/>
</dbReference>
<proteinExistence type="inferred from homology"/>
<sequence length="521" mass="56581">MKRRDFLAAGAAVLAAPRIAAAQGSRTLKFVPHADLASLDPVWTTADITRNFSLAVFDTLYGLDASLTPRLQMLAGERVENDGKLWELTLRDGLKFHDGTPVLARDVVASIQRSGKRDALVSVLASRIDEISAPSDKTVRIRLKRAFPLLRDALAQYAACIMPERLARTDANAQVPEIVGSGPFRFLANERVPGSLVAFARNEAYVPRADGTPSFTAGPKVAYFDRVEWQMLPDPATAAAAVGSGEIDWWENPPIDLVPSLKRNAALTIKVIDPYGSIGCLRFNHLHPPFDNVAIRRVVLSVVNQDEFMTAYAGADPSIIKNPAGLFAPGSPLASDAGTEALGRVKDMAQAKRDLAAAGYKGERIVVLGATTIPPLHAYSQIAVDLLRRIGMNVDYVAVDWGTVVQRRASREPIDKGGWNIFLTNLGGTGNVSPAASSAIRSGPAAWFGWPDNPKMEELREAWLDAPDLAAQKAVAKQMQLLMFETVPFVPLGFYSGPNVFRSTLRDIRDGFPQMYGVRRA</sequence>
<evidence type="ECO:0000256" key="2">
    <source>
        <dbReference type="ARBA" id="ARBA00005695"/>
    </source>
</evidence>
<feature type="domain" description="Solute-binding protein family 5" evidence="4">
    <location>
        <begin position="75"/>
        <end position="438"/>
    </location>
</feature>
<comment type="similarity">
    <text evidence="2">Belongs to the bacterial solute-binding protein 5 family.</text>
</comment>
<dbReference type="GO" id="GO:0015833">
    <property type="term" value="P:peptide transport"/>
    <property type="evidence" value="ECO:0007669"/>
    <property type="project" value="TreeGrafter"/>
</dbReference>
<dbReference type="PANTHER" id="PTHR30290">
    <property type="entry name" value="PERIPLASMIC BINDING COMPONENT OF ABC TRANSPORTER"/>
    <property type="match status" value="1"/>
</dbReference>
<evidence type="ECO:0000256" key="1">
    <source>
        <dbReference type="ARBA" id="ARBA00004418"/>
    </source>
</evidence>
<dbReference type="Gene3D" id="3.10.105.10">
    <property type="entry name" value="Dipeptide-binding Protein, Domain 3"/>
    <property type="match status" value="1"/>
</dbReference>
<dbReference type="AlphaFoldDB" id="A0AA42CEA4"/>
<dbReference type="EMBL" id="JAPDNT010000006">
    <property type="protein sequence ID" value="MCW3475024.1"/>
    <property type="molecule type" value="Genomic_DNA"/>
</dbReference>
<reference evidence="5" key="2">
    <citation type="submission" date="2022-10" db="EMBL/GenBank/DDBJ databases">
        <authorList>
            <person name="Trinh H.N."/>
        </authorList>
    </citation>
    <scope>NUCLEOTIDE SEQUENCE</scope>
    <source>
        <strain evidence="5">RN2-1</strain>
    </source>
</reference>
<comment type="subcellular location">
    <subcellularLocation>
        <location evidence="1">Periplasm</location>
    </subcellularLocation>
</comment>
<name>A0AA42CEA4_9PROT</name>
<keyword evidence="6" id="KW-1185">Reference proteome</keyword>
<dbReference type="Gene3D" id="3.40.190.10">
    <property type="entry name" value="Periplasmic binding protein-like II"/>
    <property type="match status" value="1"/>
</dbReference>
<accession>A0AA42CEA4</accession>
<dbReference type="GO" id="GO:1904680">
    <property type="term" value="F:peptide transmembrane transporter activity"/>
    <property type="evidence" value="ECO:0007669"/>
    <property type="project" value="TreeGrafter"/>
</dbReference>
<dbReference type="InterPro" id="IPR000914">
    <property type="entry name" value="SBP_5_dom"/>
</dbReference>
<evidence type="ECO:0000313" key="6">
    <source>
        <dbReference type="Proteomes" id="UP001165679"/>
    </source>
</evidence>
<dbReference type="RefSeq" id="WP_264713711.1">
    <property type="nucleotide sequence ID" value="NZ_JAPDNT010000006.1"/>
</dbReference>
<dbReference type="Pfam" id="PF00496">
    <property type="entry name" value="SBP_bac_5"/>
    <property type="match status" value="1"/>
</dbReference>
<dbReference type="SUPFAM" id="SSF53850">
    <property type="entry name" value="Periplasmic binding protein-like II"/>
    <property type="match status" value="1"/>
</dbReference>
<dbReference type="GO" id="GO:0030288">
    <property type="term" value="C:outer membrane-bounded periplasmic space"/>
    <property type="evidence" value="ECO:0007669"/>
    <property type="project" value="UniProtKB-ARBA"/>
</dbReference>
<dbReference type="InterPro" id="IPR030678">
    <property type="entry name" value="Peptide/Ni-bd"/>
</dbReference>
<comment type="caution">
    <text evidence="5">The sequence shown here is derived from an EMBL/GenBank/DDBJ whole genome shotgun (WGS) entry which is preliminary data.</text>
</comment>